<evidence type="ECO:0000313" key="2">
    <source>
        <dbReference type="EMBL" id="MCD2198259.1"/>
    </source>
</evidence>
<comment type="caution">
    <text evidence="2">The sequence shown here is derived from an EMBL/GenBank/DDBJ whole genome shotgun (WGS) entry which is preliminary data.</text>
</comment>
<dbReference type="EMBL" id="JAJNDB010000012">
    <property type="protein sequence ID" value="MCD2198259.1"/>
    <property type="molecule type" value="Genomic_DNA"/>
</dbReference>
<feature type="region of interest" description="Disordered" evidence="1">
    <location>
        <begin position="80"/>
        <end position="100"/>
    </location>
</feature>
<proteinExistence type="predicted"/>
<reference evidence="2 3" key="1">
    <citation type="submission" date="2021-11" db="EMBL/GenBank/DDBJ databases">
        <title>Draft genome sequence of Actinomycetospora sp. SF1 isolated from the rhizosphere soil.</title>
        <authorList>
            <person name="Duangmal K."/>
            <person name="Chantavorakit T."/>
        </authorList>
    </citation>
    <scope>NUCLEOTIDE SEQUENCE [LARGE SCALE GENOMIC DNA]</scope>
    <source>
        <strain evidence="2 3">TBRC 5722</strain>
    </source>
</reference>
<gene>
    <name evidence="2" type="ORF">LQ327_33330</name>
</gene>
<dbReference type="SUPFAM" id="SSF54427">
    <property type="entry name" value="NTF2-like"/>
    <property type="match status" value="1"/>
</dbReference>
<dbReference type="RefSeq" id="WP_230741052.1">
    <property type="nucleotide sequence ID" value="NZ_JAJNDB010000012.1"/>
</dbReference>
<name>A0ABS8PJB7_9PSEU</name>
<dbReference type="InterPro" id="IPR032710">
    <property type="entry name" value="NTF2-like_dom_sf"/>
</dbReference>
<sequence>MAWKYQPPSIAKSAASMAGDTPALAEVMSAAVVHRVPGTNPLSGDHKGRDAVFALDAQTMERPARTFRVDLQDVRDGTRAAGRWWPATEPPASGKDGPWI</sequence>
<accession>A0ABS8PJB7</accession>
<protein>
    <submittedName>
        <fullName evidence="2">Uncharacterized protein</fullName>
    </submittedName>
</protein>
<keyword evidence="3" id="KW-1185">Reference proteome</keyword>
<dbReference type="Proteomes" id="UP001199469">
    <property type="component" value="Unassembled WGS sequence"/>
</dbReference>
<dbReference type="Gene3D" id="3.10.450.50">
    <property type="match status" value="1"/>
</dbReference>
<evidence type="ECO:0000313" key="3">
    <source>
        <dbReference type="Proteomes" id="UP001199469"/>
    </source>
</evidence>
<evidence type="ECO:0000256" key="1">
    <source>
        <dbReference type="SAM" id="MobiDB-lite"/>
    </source>
</evidence>
<organism evidence="2 3">
    <name type="scientific">Actinomycetospora endophytica</name>
    <dbReference type="NCBI Taxonomy" id="2291215"/>
    <lineage>
        <taxon>Bacteria</taxon>
        <taxon>Bacillati</taxon>
        <taxon>Actinomycetota</taxon>
        <taxon>Actinomycetes</taxon>
        <taxon>Pseudonocardiales</taxon>
        <taxon>Pseudonocardiaceae</taxon>
        <taxon>Actinomycetospora</taxon>
    </lineage>
</organism>